<dbReference type="VEuPathDB" id="TrichDB:TVAGG3_0229310"/>
<gene>
    <name evidence="2" type="ORF">TVAG_143810</name>
</gene>
<keyword evidence="1" id="KW-1133">Transmembrane helix</keyword>
<dbReference type="GO" id="GO:0016757">
    <property type="term" value="F:glycosyltransferase activity"/>
    <property type="evidence" value="ECO:0000318"/>
    <property type="project" value="GO_Central"/>
</dbReference>
<dbReference type="RefSeq" id="XP_001300999.1">
    <property type="nucleotide sequence ID" value="XM_001300998.1"/>
</dbReference>
<proteinExistence type="predicted"/>
<name>A2G451_TRIV3</name>
<sequence>MARRTLLDDIKTFGYAFRTAFMIPIAFILMILLLILDNDPPSLPLPDGSGIVDCSNIKVTKLYAELNRLKVELHVDDFIQYPKQLALSMIKLRADMDGIIFDYPIKNFWDIKSDLENISFCALQTVAGKINTSLLCDGRSIRSENVVVESIDIFPVGWSRLTFQPRTTGIFYSIFFFNDTILFSMQPPGRLDNLRISPDYVMKMGKDHNAAEQIRAKYGGQMIPKHAILVAADSNTTFNLMIDVLYPFTITYKDINYQNAYVYLPSQRFNHTYLFKNVPGVTTLRNGSYLFEELRIPRSSASTFTQSKEDKNISIGYYAEQLQFLAANHVDFETMRKWYTNATKKPKTVVLDNYTEIFKDEIEKVAKIKVKVINENTSFKEIVKTLESASVFVCGHIKTAVFAPFMPKGSTFIEVPPDTSSCAVGSVWIAKQSSLKHEFIKNSSPCNCTYYYCHLSDQATYNGIKLNDVVSKVQQNM</sequence>
<dbReference type="AlphaFoldDB" id="A2G451"/>
<accession>A2G451</accession>
<dbReference type="OrthoDB" id="10564505at2759"/>
<organism evidence="2 3">
    <name type="scientific">Trichomonas vaginalis (strain ATCC PRA-98 / G3)</name>
    <dbReference type="NCBI Taxonomy" id="412133"/>
    <lineage>
        <taxon>Eukaryota</taxon>
        <taxon>Metamonada</taxon>
        <taxon>Parabasalia</taxon>
        <taxon>Trichomonadida</taxon>
        <taxon>Trichomonadidae</taxon>
        <taxon>Trichomonas</taxon>
    </lineage>
</organism>
<dbReference type="KEGG" id="tva:4745724"/>
<evidence type="ECO:0000313" key="3">
    <source>
        <dbReference type="Proteomes" id="UP000001542"/>
    </source>
</evidence>
<dbReference type="Proteomes" id="UP000001542">
    <property type="component" value="Unassembled WGS sequence"/>
</dbReference>
<evidence type="ECO:0000256" key="1">
    <source>
        <dbReference type="SAM" id="Phobius"/>
    </source>
</evidence>
<reference evidence="2" key="2">
    <citation type="journal article" date="2007" name="Science">
        <title>Draft genome sequence of the sexually transmitted pathogen Trichomonas vaginalis.</title>
        <authorList>
            <person name="Carlton J.M."/>
            <person name="Hirt R.P."/>
            <person name="Silva J.C."/>
            <person name="Delcher A.L."/>
            <person name="Schatz M."/>
            <person name="Zhao Q."/>
            <person name="Wortman J.R."/>
            <person name="Bidwell S.L."/>
            <person name="Alsmark U.C.M."/>
            <person name="Besteiro S."/>
            <person name="Sicheritz-Ponten T."/>
            <person name="Noel C.J."/>
            <person name="Dacks J.B."/>
            <person name="Foster P.G."/>
            <person name="Simillion C."/>
            <person name="Van de Peer Y."/>
            <person name="Miranda-Saavedra D."/>
            <person name="Barton G.J."/>
            <person name="Westrop G.D."/>
            <person name="Mueller S."/>
            <person name="Dessi D."/>
            <person name="Fiori P.L."/>
            <person name="Ren Q."/>
            <person name="Paulsen I."/>
            <person name="Zhang H."/>
            <person name="Bastida-Corcuera F.D."/>
            <person name="Simoes-Barbosa A."/>
            <person name="Brown M.T."/>
            <person name="Hayes R.D."/>
            <person name="Mukherjee M."/>
            <person name="Okumura C.Y."/>
            <person name="Schneider R."/>
            <person name="Smith A.J."/>
            <person name="Vanacova S."/>
            <person name="Villalvazo M."/>
            <person name="Haas B.J."/>
            <person name="Pertea M."/>
            <person name="Feldblyum T.V."/>
            <person name="Utterback T.R."/>
            <person name="Shu C.L."/>
            <person name="Osoegawa K."/>
            <person name="de Jong P.J."/>
            <person name="Hrdy I."/>
            <person name="Horvathova L."/>
            <person name="Zubacova Z."/>
            <person name="Dolezal P."/>
            <person name="Malik S.B."/>
            <person name="Logsdon J.M. Jr."/>
            <person name="Henze K."/>
            <person name="Gupta A."/>
            <person name="Wang C.C."/>
            <person name="Dunne R.L."/>
            <person name="Upcroft J.A."/>
            <person name="Upcroft P."/>
            <person name="White O."/>
            <person name="Salzberg S.L."/>
            <person name="Tang P."/>
            <person name="Chiu C.-H."/>
            <person name="Lee Y.-S."/>
            <person name="Embley T.M."/>
            <person name="Coombs G.H."/>
            <person name="Mottram J.C."/>
            <person name="Tachezy J."/>
            <person name="Fraser-Liggett C.M."/>
            <person name="Johnson P.J."/>
        </authorList>
    </citation>
    <scope>NUCLEOTIDE SEQUENCE [LARGE SCALE GENOMIC DNA]</scope>
    <source>
        <strain evidence="2">G3</strain>
    </source>
</reference>
<keyword evidence="1" id="KW-0472">Membrane</keyword>
<keyword evidence="3" id="KW-1185">Reference proteome</keyword>
<keyword evidence="1" id="KW-0812">Transmembrane</keyword>
<protein>
    <submittedName>
        <fullName evidence="2">Uncharacterized protein</fullName>
    </submittedName>
</protein>
<dbReference type="VEuPathDB" id="TrichDB:TVAG_143810"/>
<evidence type="ECO:0000313" key="2">
    <source>
        <dbReference type="EMBL" id="EAX88069.1"/>
    </source>
</evidence>
<dbReference type="EMBL" id="DS114359">
    <property type="protein sequence ID" value="EAX88069.1"/>
    <property type="molecule type" value="Genomic_DNA"/>
</dbReference>
<dbReference type="InParanoid" id="A2G451"/>
<feature type="transmembrane region" description="Helical" evidence="1">
    <location>
        <begin position="12"/>
        <end position="36"/>
    </location>
</feature>
<reference evidence="2" key="1">
    <citation type="submission" date="2006-10" db="EMBL/GenBank/DDBJ databases">
        <authorList>
            <person name="Amadeo P."/>
            <person name="Zhao Q."/>
            <person name="Wortman J."/>
            <person name="Fraser-Liggett C."/>
            <person name="Carlton J."/>
        </authorList>
    </citation>
    <scope>NUCLEOTIDE SEQUENCE</scope>
    <source>
        <strain evidence="2">G3</strain>
    </source>
</reference>